<comment type="caution">
    <text evidence="2">The sequence shown here is derived from an EMBL/GenBank/DDBJ whole genome shotgun (WGS) entry which is preliminary data.</text>
</comment>
<organism evidence="2 3">
    <name type="scientific">Oceanirhabdus seepicola</name>
    <dbReference type="NCBI Taxonomy" id="2828781"/>
    <lineage>
        <taxon>Bacteria</taxon>
        <taxon>Bacillati</taxon>
        <taxon>Bacillota</taxon>
        <taxon>Clostridia</taxon>
        <taxon>Eubacteriales</taxon>
        <taxon>Clostridiaceae</taxon>
        <taxon>Oceanirhabdus</taxon>
    </lineage>
</organism>
<dbReference type="RefSeq" id="WP_250858543.1">
    <property type="nucleotide sequence ID" value="NZ_JAGSOJ010000001.1"/>
</dbReference>
<keyword evidence="3" id="KW-1185">Reference proteome</keyword>
<keyword evidence="1" id="KW-0472">Membrane</keyword>
<evidence type="ECO:0000256" key="1">
    <source>
        <dbReference type="SAM" id="Phobius"/>
    </source>
</evidence>
<proteinExistence type="predicted"/>
<keyword evidence="1" id="KW-0812">Transmembrane</keyword>
<evidence type="ECO:0000313" key="2">
    <source>
        <dbReference type="EMBL" id="MCM1989551.1"/>
    </source>
</evidence>
<feature type="transmembrane region" description="Helical" evidence="1">
    <location>
        <begin position="69"/>
        <end position="90"/>
    </location>
</feature>
<feature type="transmembrane region" description="Helical" evidence="1">
    <location>
        <begin position="96"/>
        <end position="115"/>
    </location>
</feature>
<accession>A0A9J6NYF4</accession>
<feature type="transmembrane region" description="Helical" evidence="1">
    <location>
        <begin position="12"/>
        <end position="30"/>
    </location>
</feature>
<dbReference type="EMBL" id="JAGSOJ010000001">
    <property type="protein sequence ID" value="MCM1989551.1"/>
    <property type="molecule type" value="Genomic_DNA"/>
</dbReference>
<dbReference type="Proteomes" id="UP001056429">
    <property type="component" value="Unassembled WGS sequence"/>
</dbReference>
<protein>
    <recommendedName>
        <fullName evidence="4">ATP synthase subunit I</fullName>
    </recommendedName>
</protein>
<feature type="transmembrane region" description="Helical" evidence="1">
    <location>
        <begin position="36"/>
        <end position="57"/>
    </location>
</feature>
<gene>
    <name evidence="2" type="ORF">KDK92_07340</name>
</gene>
<reference evidence="2" key="2">
    <citation type="submission" date="2021-04" db="EMBL/GenBank/DDBJ databases">
        <authorList>
            <person name="Dong X."/>
        </authorList>
    </citation>
    <scope>NUCLEOTIDE SEQUENCE</scope>
    <source>
        <strain evidence="2">ZWT</strain>
    </source>
</reference>
<dbReference type="AlphaFoldDB" id="A0A9J6NYF4"/>
<sequence length="118" mass="13062">MNYELSSFLKKLLLYDLFAGLGIGLIVLILKGQYFFPFLIGLTIALVNLIFNAVSTCNTFKSQGRTRKLSIITKILRITVVAFLGVYTYRFGAGGVLAYIGGYTCQFIGLILYGINID</sequence>
<reference evidence="2" key="1">
    <citation type="journal article" date="2021" name="mSystems">
        <title>Bacteria and Archaea Synergistically Convert Glycine Betaine to Biogenic Methane in the Formosa Cold Seep of the South China Sea.</title>
        <authorList>
            <person name="Li L."/>
            <person name="Zhang W."/>
            <person name="Zhang S."/>
            <person name="Song L."/>
            <person name="Sun Q."/>
            <person name="Zhang H."/>
            <person name="Xiang H."/>
            <person name="Dong X."/>
        </authorList>
    </citation>
    <scope>NUCLEOTIDE SEQUENCE</scope>
    <source>
        <strain evidence="2">ZWT</strain>
    </source>
</reference>
<name>A0A9J6NYF4_9CLOT</name>
<evidence type="ECO:0008006" key="4">
    <source>
        <dbReference type="Google" id="ProtNLM"/>
    </source>
</evidence>
<keyword evidence="1" id="KW-1133">Transmembrane helix</keyword>
<evidence type="ECO:0000313" key="3">
    <source>
        <dbReference type="Proteomes" id="UP001056429"/>
    </source>
</evidence>